<keyword evidence="2" id="KW-1133">Transmembrane helix</keyword>
<evidence type="ECO:0000313" key="4">
    <source>
        <dbReference type="Proteomes" id="UP001175228"/>
    </source>
</evidence>
<sequence>MHGVGGRGSWHNADPPSDNGDQGYDESMENSASNRKRLLSFDSELKSNWDMGDRTRSLIASPTCLIAESCIVAIILLVIAVAYIRRGRRRLASMKPSLSGNMDLPDLEDQRLIVAAEDPYSLAYTLMK</sequence>
<evidence type="ECO:0000313" key="3">
    <source>
        <dbReference type="EMBL" id="KAK0492359.1"/>
    </source>
</evidence>
<proteinExistence type="predicted"/>
<feature type="region of interest" description="Disordered" evidence="1">
    <location>
        <begin position="1"/>
        <end position="35"/>
    </location>
</feature>
<accession>A0AA39UPZ6</accession>
<keyword evidence="2" id="KW-0812">Transmembrane</keyword>
<dbReference type="EMBL" id="JAUEPU010000030">
    <property type="protein sequence ID" value="KAK0492359.1"/>
    <property type="molecule type" value="Genomic_DNA"/>
</dbReference>
<gene>
    <name evidence="3" type="ORF">EDD18DRAFT_1358030</name>
</gene>
<keyword evidence="2" id="KW-0472">Membrane</keyword>
<reference evidence="3" key="1">
    <citation type="submission" date="2023-06" db="EMBL/GenBank/DDBJ databases">
        <authorList>
            <consortium name="Lawrence Berkeley National Laboratory"/>
            <person name="Ahrendt S."/>
            <person name="Sahu N."/>
            <person name="Indic B."/>
            <person name="Wong-Bajracharya J."/>
            <person name="Merenyi Z."/>
            <person name="Ke H.-M."/>
            <person name="Monk M."/>
            <person name="Kocsube S."/>
            <person name="Drula E."/>
            <person name="Lipzen A."/>
            <person name="Balint B."/>
            <person name="Henrissat B."/>
            <person name="Andreopoulos B."/>
            <person name="Martin F.M."/>
            <person name="Harder C.B."/>
            <person name="Rigling D."/>
            <person name="Ford K.L."/>
            <person name="Foster G.D."/>
            <person name="Pangilinan J."/>
            <person name="Papanicolaou A."/>
            <person name="Barry K."/>
            <person name="LaButti K."/>
            <person name="Viragh M."/>
            <person name="Koriabine M."/>
            <person name="Yan M."/>
            <person name="Riley R."/>
            <person name="Champramary S."/>
            <person name="Plett K.L."/>
            <person name="Tsai I.J."/>
            <person name="Slot J."/>
            <person name="Sipos G."/>
            <person name="Plett J."/>
            <person name="Nagy L.G."/>
            <person name="Grigoriev I.V."/>
        </authorList>
    </citation>
    <scope>NUCLEOTIDE SEQUENCE</scope>
    <source>
        <strain evidence="3">HWK02</strain>
    </source>
</reference>
<protein>
    <submittedName>
        <fullName evidence="3">Uncharacterized protein</fullName>
    </submittedName>
</protein>
<feature type="transmembrane region" description="Helical" evidence="2">
    <location>
        <begin position="59"/>
        <end position="84"/>
    </location>
</feature>
<dbReference type="Proteomes" id="UP001175228">
    <property type="component" value="Unassembled WGS sequence"/>
</dbReference>
<keyword evidence="4" id="KW-1185">Reference proteome</keyword>
<dbReference type="AlphaFoldDB" id="A0AA39UPZ6"/>
<organism evidence="3 4">
    <name type="scientific">Armillaria luteobubalina</name>
    <dbReference type="NCBI Taxonomy" id="153913"/>
    <lineage>
        <taxon>Eukaryota</taxon>
        <taxon>Fungi</taxon>
        <taxon>Dikarya</taxon>
        <taxon>Basidiomycota</taxon>
        <taxon>Agaricomycotina</taxon>
        <taxon>Agaricomycetes</taxon>
        <taxon>Agaricomycetidae</taxon>
        <taxon>Agaricales</taxon>
        <taxon>Marasmiineae</taxon>
        <taxon>Physalacriaceae</taxon>
        <taxon>Armillaria</taxon>
    </lineage>
</organism>
<evidence type="ECO:0000256" key="2">
    <source>
        <dbReference type="SAM" id="Phobius"/>
    </source>
</evidence>
<comment type="caution">
    <text evidence="3">The sequence shown here is derived from an EMBL/GenBank/DDBJ whole genome shotgun (WGS) entry which is preliminary data.</text>
</comment>
<name>A0AA39UPZ6_9AGAR</name>
<evidence type="ECO:0000256" key="1">
    <source>
        <dbReference type="SAM" id="MobiDB-lite"/>
    </source>
</evidence>